<dbReference type="Gene3D" id="1.10.530.10">
    <property type="match status" value="1"/>
</dbReference>
<evidence type="ECO:0000259" key="3">
    <source>
        <dbReference type="Pfam" id="PF01832"/>
    </source>
</evidence>
<dbReference type="Gene3D" id="2.70.70.10">
    <property type="entry name" value="Glucose Permease (Domain IIA)"/>
    <property type="match status" value="1"/>
</dbReference>
<dbReference type="InterPro" id="IPR016047">
    <property type="entry name" value="M23ase_b-sheet_dom"/>
</dbReference>
<proteinExistence type="inferred from homology"/>
<evidence type="ECO:0000313" key="4">
    <source>
        <dbReference type="EMBL" id="RBT66006.1"/>
    </source>
</evidence>
<gene>
    <name evidence="4" type="ORF">EB03_02866</name>
</gene>
<dbReference type="AlphaFoldDB" id="A0AB37IJP9"/>
<dbReference type="Pfam" id="PF01551">
    <property type="entry name" value="Peptidase_M23"/>
    <property type="match status" value="1"/>
</dbReference>
<dbReference type="Pfam" id="PF01832">
    <property type="entry name" value="Glucosaminidase"/>
    <property type="match status" value="1"/>
</dbReference>
<dbReference type="PANTHER" id="PTHR21666">
    <property type="entry name" value="PEPTIDASE-RELATED"/>
    <property type="match status" value="1"/>
</dbReference>
<comment type="caution">
    <text evidence="4">The sequence shown here is derived from an EMBL/GenBank/DDBJ whole genome shotgun (WGS) entry which is preliminary data.</text>
</comment>
<dbReference type="RefSeq" id="WP_113793192.1">
    <property type="nucleotide sequence ID" value="NZ_JBFCRC010000044.1"/>
</dbReference>
<name>A0AB37IJP9_ENTHR</name>
<evidence type="ECO:0000313" key="5">
    <source>
        <dbReference type="Proteomes" id="UP000253498"/>
    </source>
</evidence>
<reference evidence="4 5" key="1">
    <citation type="submission" date="2015-06" db="EMBL/GenBank/DDBJ databases">
        <title>The Genome Sequence of Enterococcus hirae 88EA1.</title>
        <authorList>
            <consortium name="The Broad Institute Genomics Platform"/>
            <consortium name="The Broad Institute Genome Sequencing Center for Infectious Disease"/>
            <person name="Earl A.M."/>
            <person name="Van Tyne D."/>
            <person name="Lebreton F."/>
            <person name="Saavedra J.T."/>
            <person name="Gilmore M.S."/>
            <person name="Manson McGuire A."/>
            <person name="Clock S."/>
            <person name="Crupain M."/>
            <person name="Rangan U."/>
            <person name="Young S."/>
            <person name="Abouelleil A."/>
            <person name="Cao P."/>
            <person name="Chapman S.B."/>
            <person name="Griggs A."/>
            <person name="Priest M."/>
            <person name="Shea T."/>
            <person name="Wortman J."/>
            <person name="Nusbaum C."/>
            <person name="Birren B."/>
        </authorList>
    </citation>
    <scope>NUCLEOTIDE SEQUENCE [LARGE SCALE GENOMIC DNA]</scope>
    <source>
        <strain evidence="4 5">88EA1</strain>
    </source>
</reference>
<comment type="similarity">
    <text evidence="1">Belongs to the glycosyl hydrolase 73 family.</text>
</comment>
<evidence type="ECO:0000259" key="2">
    <source>
        <dbReference type="Pfam" id="PF01551"/>
    </source>
</evidence>
<dbReference type="PANTHER" id="PTHR21666:SF270">
    <property type="entry name" value="MUREIN HYDROLASE ACTIVATOR ENVC"/>
    <property type="match status" value="1"/>
</dbReference>
<feature type="domain" description="M23ase beta-sheet core" evidence="2">
    <location>
        <begin position="269"/>
        <end position="354"/>
    </location>
</feature>
<dbReference type="SUPFAM" id="SSF51261">
    <property type="entry name" value="Duplicated hybrid motif"/>
    <property type="match status" value="1"/>
</dbReference>
<dbReference type="InterPro" id="IPR011055">
    <property type="entry name" value="Dup_hybrid_motif"/>
</dbReference>
<organism evidence="4 5">
    <name type="scientific">Enterococcus hirae</name>
    <dbReference type="NCBI Taxonomy" id="1354"/>
    <lineage>
        <taxon>Bacteria</taxon>
        <taxon>Bacillati</taxon>
        <taxon>Bacillota</taxon>
        <taxon>Bacilli</taxon>
        <taxon>Lactobacillales</taxon>
        <taxon>Enterococcaceae</taxon>
        <taxon>Enterococcus</taxon>
    </lineage>
</organism>
<dbReference type="EMBL" id="LESJ01000012">
    <property type="protein sequence ID" value="RBT66006.1"/>
    <property type="molecule type" value="Genomic_DNA"/>
</dbReference>
<accession>A0AB37IJP9</accession>
<protein>
    <recommendedName>
        <fullName evidence="6">Peptidase M23</fullName>
    </recommendedName>
</protein>
<sequence length="387" mass="41610">MKWKLMVFGSGLLLLLFPFFIMLNMMIQMIGSVGATEETSSYSEGMFTGEYTEDLPIFEEIKGRGPITDEHARYAVGAAVKYKLLPSVILSQFGWESAYGQSYSGKNDHNYFGITWYLGCPYPKGSARGIGGSEGGNYMKFPNAKACYAYYGYMVATQSNFNACVGNKDPGQCLLILGRGGYATAGITEGSAYYQGAMGIIKSYHLTEYDEFAIKKWGSISSTPSGGSTGSLGGGWYNPFPGSSLERSSFLGGQLFGKNPGGEFRVNGFHNGLDFGSVDHPGNEIHAVHAGTVVFVGNPSIAALGSCVIVIKDGDLSMVYQEFGSSPSNARVKVGDKVKAGQVIGIRDTAHLHLGFTKSDWYAAQASAFKNDGVWLDPLPYLQQSGK</sequence>
<dbReference type="CDD" id="cd12797">
    <property type="entry name" value="M23_peptidase"/>
    <property type="match status" value="1"/>
</dbReference>
<feature type="domain" description="Mannosyl-glycoprotein endo-beta-N-acetylglucosamidase-like" evidence="3">
    <location>
        <begin position="74"/>
        <end position="206"/>
    </location>
</feature>
<dbReference type="InterPro" id="IPR002901">
    <property type="entry name" value="MGlyc_endo_b_GlcNAc-like_dom"/>
</dbReference>
<evidence type="ECO:0008006" key="6">
    <source>
        <dbReference type="Google" id="ProtNLM"/>
    </source>
</evidence>
<dbReference type="Proteomes" id="UP000253498">
    <property type="component" value="Unassembled WGS sequence"/>
</dbReference>
<dbReference type="InterPro" id="IPR050570">
    <property type="entry name" value="Cell_wall_metabolism_enzyme"/>
</dbReference>
<dbReference type="GO" id="GO:0004040">
    <property type="term" value="F:amidase activity"/>
    <property type="evidence" value="ECO:0007669"/>
    <property type="project" value="InterPro"/>
</dbReference>
<evidence type="ECO:0000256" key="1">
    <source>
        <dbReference type="ARBA" id="ARBA00010266"/>
    </source>
</evidence>
<dbReference type="GO" id="GO:0004222">
    <property type="term" value="F:metalloendopeptidase activity"/>
    <property type="evidence" value="ECO:0007669"/>
    <property type="project" value="TreeGrafter"/>
</dbReference>